<organism evidence="11 12">
    <name type="scientific">Paraclostridium benzoelyticum</name>
    <dbReference type="NCBI Taxonomy" id="1629550"/>
    <lineage>
        <taxon>Bacteria</taxon>
        <taxon>Bacillati</taxon>
        <taxon>Bacillota</taxon>
        <taxon>Clostridia</taxon>
        <taxon>Peptostreptococcales</taxon>
        <taxon>Peptostreptococcaceae</taxon>
        <taxon>Paraclostridium</taxon>
    </lineage>
</organism>
<proteinExistence type="predicted"/>
<keyword evidence="5 9" id="KW-0812">Transmembrane</keyword>
<feature type="transmembrane region" description="Helical" evidence="9">
    <location>
        <begin position="217"/>
        <end position="242"/>
    </location>
</feature>
<sequence>MNKLLDFLEKFMTPISMKISSNKLLQSIKDAFILSIPFTVVGSFVGLIKMQLEYFTKGTENQILLAIINILGTVGDISMALIGIIIVMASAYYLSERLKNDKVHINSIAVALLALVAYAATIPTTVADPETGNLISGYARNFFNYEGMFTGLIVGLTTAYLYSKLIKSKITIKLPDSVPPGILNSFKSIIPMAIIITLFAVVKELVILAGYGSLQELISTIIVAPLTNVGTGLPAIIIVIIFMQLLWFFGLHGFSIMWGLISAIWLPIFMRHIEIFAKTQDFSAITEVAPNVMSNIYAMIGGSGSTLALIIAILLISKKQSAERAIAKISLVPGLFNINEPLIFGLPIVLNPIMFIPFIFVPVINAVIAYFATASGLVTPMVVLNAGVEPVLLNAWVLGAFKIGPVLLMLALLILDVILYAPFVKLLQNQNKIEEDDDFDLSDGFEL</sequence>
<evidence type="ECO:0000256" key="5">
    <source>
        <dbReference type="ARBA" id="ARBA00022692"/>
    </source>
</evidence>
<feature type="transmembrane region" description="Helical" evidence="9">
    <location>
        <begin position="142"/>
        <end position="163"/>
    </location>
</feature>
<dbReference type="PANTHER" id="PTHR33989:SF4">
    <property type="entry name" value="PTS SYSTEM N,N'-DIACETYLCHITOBIOSE-SPECIFIC EIIC COMPONENT"/>
    <property type="match status" value="1"/>
</dbReference>
<keyword evidence="2 8" id="KW-0813">Transport</keyword>
<protein>
    <recommendedName>
        <fullName evidence="8">Permease IIC component</fullName>
    </recommendedName>
</protein>
<comment type="caution">
    <text evidence="11">The sequence shown here is derived from an EMBL/GenBank/DDBJ whole genome shotgun (WGS) entry which is preliminary data.</text>
</comment>
<dbReference type="GO" id="GO:0009401">
    <property type="term" value="P:phosphoenolpyruvate-dependent sugar phosphotransferase system"/>
    <property type="evidence" value="ECO:0007669"/>
    <property type="project" value="InterPro"/>
</dbReference>
<feature type="transmembrane region" description="Helical" evidence="9">
    <location>
        <begin position="249"/>
        <end position="270"/>
    </location>
</feature>
<evidence type="ECO:0000256" key="2">
    <source>
        <dbReference type="ARBA" id="ARBA00022448"/>
    </source>
</evidence>
<keyword evidence="3 8" id="KW-1003">Cell membrane</keyword>
<evidence type="ECO:0000256" key="6">
    <source>
        <dbReference type="ARBA" id="ARBA00022989"/>
    </source>
</evidence>
<feature type="transmembrane region" description="Helical" evidence="9">
    <location>
        <begin position="63"/>
        <end position="91"/>
    </location>
</feature>
<name>A0A0M3DD12_9FIRM</name>
<dbReference type="Pfam" id="PF02378">
    <property type="entry name" value="PTS_EIIC"/>
    <property type="match status" value="1"/>
</dbReference>
<evidence type="ECO:0000256" key="4">
    <source>
        <dbReference type="ARBA" id="ARBA00022597"/>
    </source>
</evidence>
<dbReference type="InterPro" id="IPR004796">
    <property type="entry name" value="PTS_IIC_cello"/>
</dbReference>
<comment type="function">
    <text evidence="8">The phosphoenolpyruvate-dependent sugar phosphotransferase system (PTS), a major carbohydrate active -transport system, catalyzes the phosphorylation of incoming sugar substrates concomitant with their translocation across the cell membrane.</text>
</comment>
<dbReference type="PIRSF" id="PIRSF006351">
    <property type="entry name" value="PTS_EIIC-Cellobiose"/>
    <property type="match status" value="1"/>
</dbReference>
<feature type="transmembrane region" description="Helical" evidence="9">
    <location>
        <begin position="103"/>
        <end position="122"/>
    </location>
</feature>
<keyword evidence="7 8" id="KW-0472">Membrane</keyword>
<feature type="transmembrane region" description="Helical" evidence="9">
    <location>
        <begin position="393"/>
        <end position="423"/>
    </location>
</feature>
<keyword evidence="6 9" id="KW-1133">Transmembrane helix</keyword>
<dbReference type="PANTHER" id="PTHR33989">
    <property type="match status" value="1"/>
</dbReference>
<evidence type="ECO:0000313" key="11">
    <source>
        <dbReference type="EMBL" id="KKY00006.1"/>
    </source>
</evidence>
<accession>A0A0M3DD12</accession>
<dbReference type="NCBIfam" id="TIGR00410">
    <property type="entry name" value="lacE"/>
    <property type="match status" value="1"/>
</dbReference>
<dbReference type="InterPro" id="IPR003352">
    <property type="entry name" value="PTS_EIIC"/>
</dbReference>
<keyword evidence="12" id="KW-1185">Reference proteome</keyword>
<dbReference type="GO" id="GO:0005886">
    <property type="term" value="C:plasma membrane"/>
    <property type="evidence" value="ECO:0007669"/>
    <property type="project" value="UniProtKB-SubCell"/>
</dbReference>
<feature type="transmembrane region" description="Helical" evidence="9">
    <location>
        <begin position="31"/>
        <end position="51"/>
    </location>
</feature>
<comment type="subcellular location">
    <subcellularLocation>
        <location evidence="1">Cell membrane</location>
        <topology evidence="1">Multi-pass membrane protein</topology>
    </subcellularLocation>
</comment>
<reference evidence="11 12" key="1">
    <citation type="submission" date="2015-04" db="EMBL/GenBank/DDBJ databases">
        <title>Microcin producing Clostridium sp. JC272T.</title>
        <authorList>
            <person name="Jyothsna T."/>
            <person name="Sasikala C."/>
            <person name="Ramana C."/>
        </authorList>
    </citation>
    <scope>NUCLEOTIDE SEQUENCE [LARGE SCALE GENOMIC DNA]</scope>
    <source>
        <strain evidence="11 12">JC272</strain>
    </source>
</reference>
<dbReference type="AlphaFoldDB" id="A0A0M3DD12"/>
<evidence type="ECO:0000256" key="3">
    <source>
        <dbReference type="ARBA" id="ARBA00022475"/>
    </source>
</evidence>
<dbReference type="OrthoDB" id="1641940at2"/>
<dbReference type="PROSITE" id="PS51105">
    <property type="entry name" value="PTS_EIIC_TYPE_3"/>
    <property type="match status" value="1"/>
</dbReference>
<evidence type="ECO:0000256" key="7">
    <source>
        <dbReference type="ARBA" id="ARBA00023136"/>
    </source>
</evidence>
<dbReference type="PATRIC" id="fig|1629550.3.peg.2847"/>
<feature type="transmembrane region" description="Helical" evidence="9">
    <location>
        <begin position="189"/>
        <end position="211"/>
    </location>
</feature>
<evidence type="ECO:0000256" key="1">
    <source>
        <dbReference type="ARBA" id="ARBA00004651"/>
    </source>
</evidence>
<dbReference type="GO" id="GO:0008982">
    <property type="term" value="F:protein-N(PI)-phosphohistidine-sugar phosphotransferase activity"/>
    <property type="evidence" value="ECO:0007669"/>
    <property type="project" value="UniProtKB-UniRule"/>
</dbReference>
<feature type="transmembrane region" description="Helical" evidence="9">
    <location>
        <begin position="296"/>
        <end position="316"/>
    </location>
</feature>
<dbReference type="Proteomes" id="UP000034407">
    <property type="component" value="Unassembled WGS sequence"/>
</dbReference>
<dbReference type="RefSeq" id="WP_046824254.1">
    <property type="nucleotide sequence ID" value="NZ_LBBT01000346.1"/>
</dbReference>
<gene>
    <name evidence="11" type="ORF">VN21_16675</name>
</gene>
<feature type="domain" description="PTS EIIC type-3" evidence="10">
    <location>
        <begin position="8"/>
        <end position="423"/>
    </location>
</feature>
<evidence type="ECO:0000256" key="9">
    <source>
        <dbReference type="SAM" id="Phobius"/>
    </source>
</evidence>
<keyword evidence="4 8" id="KW-0762">Sugar transport</keyword>
<dbReference type="EMBL" id="LBBT01000346">
    <property type="protein sequence ID" value="KKY00006.1"/>
    <property type="molecule type" value="Genomic_DNA"/>
</dbReference>
<evidence type="ECO:0000313" key="12">
    <source>
        <dbReference type="Proteomes" id="UP000034407"/>
    </source>
</evidence>
<evidence type="ECO:0000259" key="10">
    <source>
        <dbReference type="PROSITE" id="PS51105"/>
    </source>
</evidence>
<dbReference type="InterPro" id="IPR004501">
    <property type="entry name" value="PTS_EIIC_3"/>
</dbReference>
<evidence type="ECO:0000256" key="8">
    <source>
        <dbReference type="PIRNR" id="PIRNR006351"/>
    </source>
</evidence>
<dbReference type="InterPro" id="IPR051088">
    <property type="entry name" value="PTS_Sugar-EIIC/EIIB"/>
</dbReference>